<evidence type="ECO:0000256" key="4">
    <source>
        <dbReference type="ARBA" id="ARBA00023053"/>
    </source>
</evidence>
<dbReference type="NCBIfam" id="TIGR01936">
    <property type="entry name" value="nqrA"/>
    <property type="match status" value="1"/>
</dbReference>
<evidence type="ECO:0000256" key="3">
    <source>
        <dbReference type="ARBA" id="ARBA00023027"/>
    </source>
</evidence>
<feature type="domain" description="NqrA N-terminal barrel-sandwich hybrid" evidence="8">
    <location>
        <begin position="5"/>
        <end position="96"/>
    </location>
</feature>
<evidence type="ECO:0000256" key="2">
    <source>
        <dbReference type="ARBA" id="ARBA00022967"/>
    </source>
</evidence>
<dbReference type="Pfam" id="PF05896">
    <property type="entry name" value="NQRA_N"/>
    <property type="match status" value="1"/>
</dbReference>
<keyword evidence="3" id="KW-0520">NAD</keyword>
<keyword evidence="6" id="KW-0830">Ubiquinone</keyword>
<evidence type="ECO:0000256" key="6">
    <source>
        <dbReference type="ARBA" id="ARBA00023075"/>
    </source>
</evidence>
<keyword evidence="11" id="KW-0560">Oxidoreductase</keyword>
<dbReference type="EMBL" id="UOGD01000292">
    <property type="protein sequence ID" value="VAX25173.1"/>
    <property type="molecule type" value="Genomic_DNA"/>
</dbReference>
<dbReference type="NCBIfam" id="NF003761">
    <property type="entry name" value="PRK05352.1-4"/>
    <property type="match status" value="1"/>
</dbReference>
<dbReference type="InterPro" id="IPR056147">
    <property type="entry name" value="NQRA_N"/>
</dbReference>
<keyword evidence="5" id="KW-0406">Ion transport</keyword>
<reference evidence="11" key="1">
    <citation type="submission" date="2018-06" db="EMBL/GenBank/DDBJ databases">
        <authorList>
            <person name="Zhirakovskaya E."/>
        </authorList>
    </citation>
    <scope>NUCLEOTIDE SEQUENCE</scope>
</reference>
<keyword evidence="2" id="KW-1278">Translocase</keyword>
<dbReference type="InterPro" id="IPR056148">
    <property type="entry name" value="NQRA_2nd"/>
</dbReference>
<keyword evidence="4" id="KW-0915">Sodium</keyword>
<dbReference type="InterPro" id="IPR008703">
    <property type="entry name" value="NqrA"/>
</dbReference>
<sequence length="449" mass="49162">MSKFKIKKGLDLPITGSPTQNITKNIKTKKVALLGDDYPGMKPTMLVSVGDNVKLGQVIFTCKKTAGVKYTSPASGKVIEINRGEKRAFKSIVIETAGNEEVTFKSYRESDLQNLSIDNIKTNLVESGLWTSIRVRPFSKVADPGTLPNSIFVTAMDTNPLAPSVEKILEGNKNNFKNGLTILSKLTNTKVFLCKEPGANIPTISADNISVEEFEGPHPSGLAGTHIHFLDPVSSKKNVWYVNAQDVAAIGYLFTHGKIYTERIIALGGPQVKNPSLIKTHIGADLNELTQGELKNGPNRVISGSVLSGFKASGMLSYLGRFHQQVSVIEEDTKRELFGWVNPSPNKFSIKSVMLSSILPSKKFNFTSALNGGHRAIVPIGSYEKVMPLDITINYLLRAIAVFDIEEAEQLGCLELDEEDLALCTFVCPSKIDHGENLRRNLIKIEKEG</sequence>
<evidence type="ECO:0000259" key="8">
    <source>
        <dbReference type="Pfam" id="PF05896"/>
    </source>
</evidence>
<evidence type="ECO:0000259" key="9">
    <source>
        <dbReference type="Pfam" id="PF11973"/>
    </source>
</evidence>
<dbReference type="Pfam" id="PF24836">
    <property type="entry name" value="NQRA_2nd"/>
    <property type="match status" value="1"/>
</dbReference>
<evidence type="ECO:0000256" key="7">
    <source>
        <dbReference type="ARBA" id="ARBA00023201"/>
    </source>
</evidence>
<dbReference type="EC" id="1.6.5.8" evidence="11"/>
<evidence type="ECO:0000256" key="5">
    <source>
        <dbReference type="ARBA" id="ARBA00023065"/>
    </source>
</evidence>
<dbReference type="NCBIfam" id="NF003759">
    <property type="entry name" value="PRK05352.1-2"/>
    <property type="match status" value="1"/>
</dbReference>
<keyword evidence="1" id="KW-0813">Transport</keyword>
<accession>A0A3B1CKD4</accession>
<protein>
    <submittedName>
        <fullName evidence="11">Na(+)-translocating NADH-quinone reductase subunit A</fullName>
        <ecNumber evidence="11">1.6.5.8</ecNumber>
    </submittedName>
</protein>
<dbReference type="HAMAP" id="MF_00425">
    <property type="entry name" value="NqrA"/>
    <property type="match status" value="1"/>
</dbReference>
<keyword evidence="7" id="KW-0739">Sodium transport</keyword>
<evidence type="ECO:0000313" key="11">
    <source>
        <dbReference type="EMBL" id="VAX25173.1"/>
    </source>
</evidence>
<dbReference type="GO" id="GO:0006814">
    <property type="term" value="P:sodium ion transport"/>
    <property type="evidence" value="ECO:0007669"/>
    <property type="project" value="UniProtKB-KW"/>
</dbReference>
<dbReference type="AlphaFoldDB" id="A0A3B1CKD4"/>
<organism evidence="11">
    <name type="scientific">hydrothermal vent metagenome</name>
    <dbReference type="NCBI Taxonomy" id="652676"/>
    <lineage>
        <taxon>unclassified sequences</taxon>
        <taxon>metagenomes</taxon>
        <taxon>ecological metagenomes</taxon>
    </lineage>
</organism>
<feature type="domain" description="NqrA second alpha/beta" evidence="10">
    <location>
        <begin position="117"/>
        <end position="259"/>
    </location>
</feature>
<name>A0A3B1CKD4_9ZZZZ</name>
<evidence type="ECO:0000259" key="10">
    <source>
        <dbReference type="Pfam" id="PF24836"/>
    </source>
</evidence>
<proteinExistence type="inferred from homology"/>
<dbReference type="GO" id="GO:0016655">
    <property type="term" value="F:oxidoreductase activity, acting on NAD(P)H, quinone or similar compound as acceptor"/>
    <property type="evidence" value="ECO:0007669"/>
    <property type="project" value="InterPro"/>
</dbReference>
<dbReference type="Pfam" id="PF11973">
    <property type="entry name" value="NQRA_SLBB"/>
    <property type="match status" value="1"/>
</dbReference>
<dbReference type="InterPro" id="IPR022615">
    <property type="entry name" value="NqrA_C_domain"/>
</dbReference>
<dbReference type="PANTHER" id="PTHR37839">
    <property type="entry name" value="NA(+)-TRANSLOCATING NADH-QUINONE REDUCTASE SUBUNIT A"/>
    <property type="match status" value="1"/>
</dbReference>
<gene>
    <name evidence="11" type="ORF">MNBD_IGNAVI01-1077</name>
</gene>
<evidence type="ECO:0000256" key="1">
    <source>
        <dbReference type="ARBA" id="ARBA00022448"/>
    </source>
</evidence>
<feature type="domain" description="Na(+)-translocating NADH-quinone reductase subunit A C-terminal" evidence="9">
    <location>
        <begin position="264"/>
        <end position="313"/>
    </location>
</feature>
<dbReference type="PANTHER" id="PTHR37839:SF1">
    <property type="entry name" value="NA(+)-TRANSLOCATING NADH-QUINONE REDUCTASE SUBUNIT A"/>
    <property type="match status" value="1"/>
</dbReference>